<accession>A0A1C7MHG3</accession>
<dbReference type="AlphaFoldDB" id="A0A1C7MHG3"/>
<name>A0A1C7MHG3_GRIFR</name>
<dbReference type="EMBL" id="LUGG01000003">
    <property type="protein sequence ID" value="OBZ76057.1"/>
    <property type="molecule type" value="Genomic_DNA"/>
</dbReference>
<evidence type="ECO:0000313" key="3">
    <source>
        <dbReference type="Proteomes" id="UP000092993"/>
    </source>
</evidence>
<dbReference type="Proteomes" id="UP000092993">
    <property type="component" value="Unassembled WGS sequence"/>
</dbReference>
<evidence type="ECO:0000313" key="2">
    <source>
        <dbReference type="EMBL" id="OBZ76057.1"/>
    </source>
</evidence>
<keyword evidence="1" id="KW-0812">Transmembrane</keyword>
<sequence length="73" mass="8298">MYQLNHSPLAGICFSWAMSVMSFAGSHLILNLRRYCWEGEPSVMTQTIMFESDYELSERSTVPTLVGSVVMFI</sequence>
<organism evidence="2 3">
    <name type="scientific">Grifola frondosa</name>
    <name type="common">Maitake</name>
    <name type="synonym">Polyporus frondosus</name>
    <dbReference type="NCBI Taxonomy" id="5627"/>
    <lineage>
        <taxon>Eukaryota</taxon>
        <taxon>Fungi</taxon>
        <taxon>Dikarya</taxon>
        <taxon>Basidiomycota</taxon>
        <taxon>Agaricomycotina</taxon>
        <taxon>Agaricomycetes</taxon>
        <taxon>Polyporales</taxon>
        <taxon>Grifolaceae</taxon>
        <taxon>Grifola</taxon>
    </lineage>
</organism>
<evidence type="ECO:0000256" key="1">
    <source>
        <dbReference type="SAM" id="Phobius"/>
    </source>
</evidence>
<comment type="caution">
    <text evidence="2">The sequence shown here is derived from an EMBL/GenBank/DDBJ whole genome shotgun (WGS) entry which is preliminary data.</text>
</comment>
<protein>
    <submittedName>
        <fullName evidence="2">Uncharacterized protein</fullName>
    </submittedName>
</protein>
<keyword evidence="3" id="KW-1185">Reference proteome</keyword>
<proteinExistence type="predicted"/>
<gene>
    <name evidence="2" type="ORF">A0H81_03313</name>
</gene>
<keyword evidence="1" id="KW-0472">Membrane</keyword>
<reference evidence="2 3" key="1">
    <citation type="submission" date="2016-03" db="EMBL/GenBank/DDBJ databases">
        <title>Whole genome sequencing of Grifola frondosa 9006-11.</title>
        <authorList>
            <person name="Min B."/>
            <person name="Park H."/>
            <person name="Kim J.-G."/>
            <person name="Cho H."/>
            <person name="Oh Y.-L."/>
            <person name="Kong W.-S."/>
            <person name="Choi I.-G."/>
        </authorList>
    </citation>
    <scope>NUCLEOTIDE SEQUENCE [LARGE SCALE GENOMIC DNA]</scope>
    <source>
        <strain evidence="2 3">9006-11</strain>
    </source>
</reference>
<feature type="transmembrane region" description="Helical" evidence="1">
    <location>
        <begin position="6"/>
        <end position="30"/>
    </location>
</feature>
<keyword evidence="1" id="KW-1133">Transmembrane helix</keyword>
<dbReference type="OrthoDB" id="2637653at2759"/>